<dbReference type="CDD" id="cd01029">
    <property type="entry name" value="TOPRIM_primases"/>
    <property type="match status" value="1"/>
</dbReference>
<dbReference type="Pfam" id="PF06048">
    <property type="entry name" value="DUF927"/>
    <property type="match status" value="1"/>
</dbReference>
<protein>
    <submittedName>
        <fullName evidence="3">DUF927 domain-containing protein</fullName>
    </submittedName>
</protein>
<accession>A0ABS1F964</accession>
<sequence>MPDDNAGMFAPLTPEEAKASRAAGPAKGADKVPILPVPERAPPVSNFKHTKHGAPSKLWPYHDAAGRLLGYAARFDYTASDGTPAKDVLPLTYCDLGGTKRGWRSKGIPDPRPLYKLPELIARSDALVIVTEGEKAADAAAELLPECVTTTPMHGAKSPHKTDWSPVTGREVVIWPDHDEPGASFAQAVAELATKAGAARVRVVKVPADWPSGWDLADEPPAGVTVETLRAMIEAAGPWEPPPKAPAGQRRGMPPEMLAFVMRDYGLYHRDPDTGDTLLSGPFEVVAETRDSTGGSWGVLLAWKDPDGRRHEWAMPRSILAGDGTEFRRVFLDGGLFVAPGRKARDMFMVYLANVRAETYATCVDRTGWHGRVYVSATQTYGDTQGDPVILQGVTAAADTKPRGTLDGWQDEVAALAIGNSRLAFALSAAFAGPLLYLLNAESGGLHFRGASSIGKSSMLTVAASAWGCPVYNWRATDNAAEALARAANDALLCLDELGQADGRAADAMAYMLSNGVGKARMAKDTSARPVMTWRAVFVSTGEIGLAEKVAEAGRRTRAGQEIRILDIPADAGAGLGAFEALHGSVDGDAFARRLRLATETHRGHAAHAFLERITAGDLDELATAVRAGGDRWKAEHLPAGADGQVQRAAGRFALIAAAGELAATMGVLPWPDGEASRAAAACFTAWIEARGGKGPAEVTAGIALVRGFLEAHGMSRFEPAWETDATGQPMESRTINRVGFRRKDALGQWEFYAMAEGFKEMTRGFNSKELAAELVKAGMLLADNNGKTSKSVKVPGHGLARLYHFPANALCDGAEDA</sequence>
<evidence type="ECO:0000313" key="3">
    <source>
        <dbReference type="EMBL" id="MBK1839968.1"/>
    </source>
</evidence>
<dbReference type="EMBL" id="JAENHM010000060">
    <property type="protein sequence ID" value="MBK1839968.1"/>
    <property type="molecule type" value="Genomic_DNA"/>
</dbReference>
<feature type="region of interest" description="Disordered" evidence="1">
    <location>
        <begin position="1"/>
        <end position="42"/>
    </location>
</feature>
<dbReference type="Proteomes" id="UP000652760">
    <property type="component" value="Unassembled WGS sequence"/>
</dbReference>
<dbReference type="InterPro" id="IPR009270">
    <property type="entry name" value="DUF927"/>
</dbReference>
<name>A0ABS1F964_9PROT</name>
<evidence type="ECO:0000259" key="2">
    <source>
        <dbReference type="Pfam" id="PF06048"/>
    </source>
</evidence>
<dbReference type="Gene3D" id="3.40.1360.10">
    <property type="match status" value="1"/>
</dbReference>
<evidence type="ECO:0000256" key="1">
    <source>
        <dbReference type="SAM" id="MobiDB-lite"/>
    </source>
</evidence>
<feature type="domain" description="DUF927" evidence="2">
    <location>
        <begin position="271"/>
        <end position="531"/>
    </location>
</feature>
<evidence type="ECO:0000313" key="4">
    <source>
        <dbReference type="Proteomes" id="UP000652760"/>
    </source>
</evidence>
<organism evidence="3 4">
    <name type="scientific">Azospirillum endophyticum</name>
    <dbReference type="NCBI Taxonomy" id="2800326"/>
    <lineage>
        <taxon>Bacteria</taxon>
        <taxon>Pseudomonadati</taxon>
        <taxon>Pseudomonadota</taxon>
        <taxon>Alphaproteobacteria</taxon>
        <taxon>Rhodospirillales</taxon>
        <taxon>Azospirillaceae</taxon>
        <taxon>Azospirillum</taxon>
    </lineage>
</organism>
<gene>
    <name evidence="3" type="ORF">JHL17_21410</name>
</gene>
<dbReference type="InterPro" id="IPR034154">
    <property type="entry name" value="TOPRIM_DnaG/twinkle"/>
</dbReference>
<keyword evidence="4" id="KW-1185">Reference proteome</keyword>
<reference evidence="4" key="1">
    <citation type="submission" date="2021-01" db="EMBL/GenBank/DDBJ databases">
        <title>Genome public.</title>
        <authorList>
            <person name="Liu C."/>
            <person name="Sun Q."/>
        </authorList>
    </citation>
    <scope>NUCLEOTIDE SEQUENCE [LARGE SCALE GENOMIC DNA]</scope>
    <source>
        <strain evidence="4">YIM B02556</strain>
    </source>
</reference>
<proteinExistence type="predicted"/>
<comment type="caution">
    <text evidence="3">The sequence shown here is derived from an EMBL/GenBank/DDBJ whole genome shotgun (WGS) entry which is preliminary data.</text>
</comment>
<dbReference type="RefSeq" id="WP_200196242.1">
    <property type="nucleotide sequence ID" value="NZ_JAENHM010000060.1"/>
</dbReference>